<comment type="caution">
    <text evidence="2">The sequence shown here is derived from an EMBL/GenBank/DDBJ whole genome shotgun (WGS) entry which is preliminary data.</text>
</comment>
<accession>A0ABN3DP49</accession>
<protein>
    <submittedName>
        <fullName evidence="2">Uncharacterized protein</fullName>
    </submittedName>
</protein>
<dbReference type="Proteomes" id="UP001500305">
    <property type="component" value="Unassembled WGS sequence"/>
</dbReference>
<sequence length="82" mass="9248">MSHEIGGPAETPKPTAEDAADEPFVVQWDETRQQWSVLSYLGTMTHAEGNRPARFADRSEADAFAKRLCDRWRINLAAYRPG</sequence>
<dbReference type="RefSeq" id="WP_344635801.1">
    <property type="nucleotide sequence ID" value="NZ_BAAATR010000006.1"/>
</dbReference>
<name>A0ABN3DP49_9ACTN</name>
<dbReference type="EMBL" id="BAAATR010000006">
    <property type="protein sequence ID" value="GAA2238080.1"/>
    <property type="molecule type" value="Genomic_DNA"/>
</dbReference>
<evidence type="ECO:0000313" key="3">
    <source>
        <dbReference type="Proteomes" id="UP001500305"/>
    </source>
</evidence>
<proteinExistence type="predicted"/>
<organism evidence="2 3">
    <name type="scientific">Kitasatospora cystarginea</name>
    <dbReference type="NCBI Taxonomy" id="58350"/>
    <lineage>
        <taxon>Bacteria</taxon>
        <taxon>Bacillati</taxon>
        <taxon>Actinomycetota</taxon>
        <taxon>Actinomycetes</taxon>
        <taxon>Kitasatosporales</taxon>
        <taxon>Streptomycetaceae</taxon>
        <taxon>Kitasatospora</taxon>
    </lineage>
</organism>
<evidence type="ECO:0000313" key="2">
    <source>
        <dbReference type="EMBL" id="GAA2238080.1"/>
    </source>
</evidence>
<feature type="region of interest" description="Disordered" evidence="1">
    <location>
        <begin position="1"/>
        <end position="20"/>
    </location>
</feature>
<gene>
    <name evidence="2" type="ORF">GCM10010430_18880</name>
</gene>
<reference evidence="2 3" key="1">
    <citation type="journal article" date="2019" name="Int. J. Syst. Evol. Microbiol.">
        <title>The Global Catalogue of Microorganisms (GCM) 10K type strain sequencing project: providing services to taxonomists for standard genome sequencing and annotation.</title>
        <authorList>
            <consortium name="The Broad Institute Genomics Platform"/>
            <consortium name="The Broad Institute Genome Sequencing Center for Infectious Disease"/>
            <person name="Wu L."/>
            <person name="Ma J."/>
        </authorList>
    </citation>
    <scope>NUCLEOTIDE SEQUENCE [LARGE SCALE GENOMIC DNA]</scope>
    <source>
        <strain evidence="2 3">JCM 7356</strain>
    </source>
</reference>
<evidence type="ECO:0000256" key="1">
    <source>
        <dbReference type="SAM" id="MobiDB-lite"/>
    </source>
</evidence>
<keyword evidence="3" id="KW-1185">Reference proteome</keyword>